<sequence>MDHCSECGFTYDLTEYPAAAQAISAGVADFAEILRSDAKLRDRPSPGVWSPLEYACHVRDVLLVQRERVLLALRTETPDCVPMGRDDRAEHEGYNEQDFEAVARQLSDSALLFRTVLDRLDEASWRRTLIYTYPGPMEKSLKWVAVHTLHEVRHHLMDVRRQLA</sequence>
<proteinExistence type="predicted"/>
<accession>A0A1W2EDL3</accession>
<dbReference type="OrthoDB" id="3376896at2"/>
<dbReference type="SUPFAM" id="SSF109854">
    <property type="entry name" value="DinB/YfiT-like putative metalloenzymes"/>
    <property type="match status" value="1"/>
</dbReference>
<feature type="domain" description="DinB-like" evidence="1">
    <location>
        <begin position="36"/>
        <end position="156"/>
    </location>
</feature>
<evidence type="ECO:0000259" key="1">
    <source>
        <dbReference type="Pfam" id="PF12867"/>
    </source>
</evidence>
<dbReference type="Pfam" id="PF12867">
    <property type="entry name" value="DinB_2"/>
    <property type="match status" value="1"/>
</dbReference>
<dbReference type="Gene3D" id="1.20.120.450">
    <property type="entry name" value="dinb family like domain"/>
    <property type="match status" value="1"/>
</dbReference>
<dbReference type="InterPro" id="IPR034660">
    <property type="entry name" value="DinB/YfiT-like"/>
</dbReference>
<dbReference type="InterPro" id="IPR024775">
    <property type="entry name" value="DinB-like"/>
</dbReference>
<dbReference type="Proteomes" id="UP000192674">
    <property type="component" value="Unassembled WGS sequence"/>
</dbReference>
<name>A0A1W2EDL3_KIBAR</name>
<dbReference type="AlphaFoldDB" id="A0A1W2EDL3"/>
<reference evidence="2 3" key="1">
    <citation type="submission" date="2017-04" db="EMBL/GenBank/DDBJ databases">
        <authorList>
            <person name="Afonso C.L."/>
            <person name="Miller P.J."/>
            <person name="Scott M.A."/>
            <person name="Spackman E."/>
            <person name="Goraichik I."/>
            <person name="Dimitrov K.M."/>
            <person name="Suarez D.L."/>
            <person name="Swayne D.E."/>
        </authorList>
    </citation>
    <scope>NUCLEOTIDE SEQUENCE [LARGE SCALE GENOMIC DNA]</scope>
    <source>
        <strain evidence="2 3">DSM 43828</strain>
    </source>
</reference>
<evidence type="ECO:0000313" key="3">
    <source>
        <dbReference type="Proteomes" id="UP000192674"/>
    </source>
</evidence>
<gene>
    <name evidence="2" type="ORF">SAMN05661093_04234</name>
</gene>
<dbReference type="EMBL" id="FWXV01000003">
    <property type="protein sequence ID" value="SMD07775.1"/>
    <property type="molecule type" value="Genomic_DNA"/>
</dbReference>
<dbReference type="RefSeq" id="WP_084428560.1">
    <property type="nucleotide sequence ID" value="NZ_FWXV01000003.1"/>
</dbReference>
<keyword evidence="3" id="KW-1185">Reference proteome</keyword>
<evidence type="ECO:0000313" key="2">
    <source>
        <dbReference type="EMBL" id="SMD07775.1"/>
    </source>
</evidence>
<protein>
    <submittedName>
        <fullName evidence="2">DinB superfamily protein</fullName>
    </submittedName>
</protein>
<organism evidence="2 3">
    <name type="scientific">Kibdelosporangium aridum</name>
    <dbReference type="NCBI Taxonomy" id="2030"/>
    <lineage>
        <taxon>Bacteria</taxon>
        <taxon>Bacillati</taxon>
        <taxon>Actinomycetota</taxon>
        <taxon>Actinomycetes</taxon>
        <taxon>Pseudonocardiales</taxon>
        <taxon>Pseudonocardiaceae</taxon>
        <taxon>Kibdelosporangium</taxon>
    </lineage>
</organism>